<reference evidence="6 7" key="1">
    <citation type="submission" date="2017-04" db="EMBL/GenBank/DDBJ databases">
        <authorList>
            <person name="Afonso C.L."/>
            <person name="Miller P.J."/>
            <person name="Scott M.A."/>
            <person name="Spackman E."/>
            <person name="Goraichik I."/>
            <person name="Dimitrov K.M."/>
            <person name="Suarez D.L."/>
            <person name="Swayne D.E."/>
        </authorList>
    </citation>
    <scope>NUCLEOTIDE SEQUENCE [LARGE SCALE GENOMIC DNA]</scope>
    <source>
        <strain evidence="6 7">DSM 12816</strain>
    </source>
</reference>
<name>A0A1W1YDG6_9FIRM</name>
<keyword evidence="7" id="KW-1185">Reference proteome</keyword>
<gene>
    <name evidence="6" type="ORF">SAMN02745168_0358</name>
</gene>
<evidence type="ECO:0000259" key="5">
    <source>
        <dbReference type="PROSITE" id="PS51296"/>
    </source>
</evidence>
<organism evidence="6 7">
    <name type="scientific">Papillibacter cinnamivorans DSM 12816</name>
    <dbReference type="NCBI Taxonomy" id="1122930"/>
    <lineage>
        <taxon>Bacteria</taxon>
        <taxon>Bacillati</taxon>
        <taxon>Bacillota</taxon>
        <taxon>Clostridia</taxon>
        <taxon>Eubacteriales</taxon>
        <taxon>Oscillospiraceae</taxon>
        <taxon>Papillibacter</taxon>
    </lineage>
</organism>
<dbReference type="SUPFAM" id="SSF51905">
    <property type="entry name" value="FAD/NAD(P)-binding domain"/>
    <property type="match status" value="1"/>
</dbReference>
<dbReference type="PANTHER" id="PTHR13847">
    <property type="entry name" value="SARCOSINE DEHYDROGENASE-RELATED"/>
    <property type="match status" value="1"/>
</dbReference>
<sequence length="510" mass="55810">MDRENVSYWNKTAEQRIYPSLEKNLDTEVLILGGGITGVTCAYCLAKGGMRPVLIEAETLCAGSTGNTTGKVTIQHGVIYKNLTGKYGRDAARLFAESQAEAVEFVAERVKEHAIQCQFQRNTAILFAASPGEREVVEAEYKAAAELGIHAELAENPDFPPGSLLALGYGHQAVFHPVRYVGALAAAAVALGAEIYCGTKAERLENGEAKSVFCENGVRIRAKHIVMATQYPFYDGPNLFFTRLYAKRAYAIAVKAENDWPEGAYISAGDPVRSVRSHTENGERLLIVAGESHPTGRGEADMEKHYAALEEYAGRIAGVGKVLARWSAQDYETPDQIPYIGRISENSDIYVASGFGKWGMSSGTLSGMLISEWILEGKCRFQELYSRNRSDYISSLGKTLSGVFVPVGELILSKLEGTESIVGLRRGEGRVVNFRGRKAGVYRDDNDDVTILDISCTHMGTELNFNSAEKTWDCPAHGGRFDTSGKLLEGPPKHDLKVYYRGKFSDLAIK</sequence>
<accession>A0A1W1YDG6</accession>
<protein>
    <submittedName>
        <fullName evidence="6">Glycine/D-amino acid oxidase</fullName>
    </submittedName>
</protein>
<dbReference type="GO" id="GO:0004497">
    <property type="term" value="F:monooxygenase activity"/>
    <property type="evidence" value="ECO:0007669"/>
    <property type="project" value="UniProtKB-ARBA"/>
</dbReference>
<evidence type="ECO:0000313" key="7">
    <source>
        <dbReference type="Proteomes" id="UP000192790"/>
    </source>
</evidence>
<dbReference type="PROSITE" id="PS51296">
    <property type="entry name" value="RIESKE"/>
    <property type="match status" value="1"/>
</dbReference>
<dbReference type="PANTHER" id="PTHR13847:SF274">
    <property type="entry name" value="RIESKE 2FE-2S IRON-SULFUR PROTEIN YHFW-RELATED"/>
    <property type="match status" value="1"/>
</dbReference>
<evidence type="ECO:0000256" key="3">
    <source>
        <dbReference type="ARBA" id="ARBA00023004"/>
    </source>
</evidence>
<evidence type="ECO:0000256" key="1">
    <source>
        <dbReference type="ARBA" id="ARBA00022714"/>
    </source>
</evidence>
<dbReference type="Pfam" id="PF00355">
    <property type="entry name" value="Rieske"/>
    <property type="match status" value="1"/>
</dbReference>
<keyword evidence="1" id="KW-0001">2Fe-2S</keyword>
<dbReference type="InterPro" id="IPR017941">
    <property type="entry name" value="Rieske_2Fe-2S"/>
</dbReference>
<proteinExistence type="predicted"/>
<dbReference type="Pfam" id="PF01266">
    <property type="entry name" value="DAO"/>
    <property type="match status" value="1"/>
</dbReference>
<dbReference type="GO" id="GO:0051537">
    <property type="term" value="F:2 iron, 2 sulfur cluster binding"/>
    <property type="evidence" value="ECO:0007669"/>
    <property type="project" value="UniProtKB-KW"/>
</dbReference>
<dbReference type="Gene3D" id="3.30.9.10">
    <property type="entry name" value="D-Amino Acid Oxidase, subunit A, domain 2"/>
    <property type="match status" value="1"/>
</dbReference>
<evidence type="ECO:0000256" key="4">
    <source>
        <dbReference type="ARBA" id="ARBA00023014"/>
    </source>
</evidence>
<keyword evidence="2" id="KW-0479">Metal-binding</keyword>
<dbReference type="Proteomes" id="UP000192790">
    <property type="component" value="Unassembled WGS sequence"/>
</dbReference>
<dbReference type="EMBL" id="FWXW01000001">
    <property type="protein sequence ID" value="SMC34197.1"/>
    <property type="molecule type" value="Genomic_DNA"/>
</dbReference>
<dbReference type="GO" id="GO:0016705">
    <property type="term" value="F:oxidoreductase activity, acting on paired donors, with incorporation or reduction of molecular oxygen"/>
    <property type="evidence" value="ECO:0007669"/>
    <property type="project" value="UniProtKB-ARBA"/>
</dbReference>
<dbReference type="GO" id="GO:0005737">
    <property type="term" value="C:cytoplasm"/>
    <property type="evidence" value="ECO:0007669"/>
    <property type="project" value="TreeGrafter"/>
</dbReference>
<dbReference type="Gene3D" id="3.50.50.60">
    <property type="entry name" value="FAD/NAD(P)-binding domain"/>
    <property type="match status" value="1"/>
</dbReference>
<evidence type="ECO:0000313" key="6">
    <source>
        <dbReference type="EMBL" id="SMC34197.1"/>
    </source>
</evidence>
<keyword evidence="3" id="KW-0408">Iron</keyword>
<dbReference type="InterPro" id="IPR036188">
    <property type="entry name" value="FAD/NAD-bd_sf"/>
</dbReference>
<dbReference type="SUPFAM" id="SSF50022">
    <property type="entry name" value="ISP domain"/>
    <property type="match status" value="1"/>
</dbReference>
<dbReference type="STRING" id="1122930.SAMN02745168_0358"/>
<dbReference type="AlphaFoldDB" id="A0A1W1YDG6"/>
<dbReference type="GO" id="GO:0046872">
    <property type="term" value="F:metal ion binding"/>
    <property type="evidence" value="ECO:0007669"/>
    <property type="project" value="UniProtKB-KW"/>
</dbReference>
<keyword evidence="4" id="KW-0411">Iron-sulfur</keyword>
<dbReference type="InterPro" id="IPR036922">
    <property type="entry name" value="Rieske_2Fe-2S_sf"/>
</dbReference>
<dbReference type="InterPro" id="IPR006076">
    <property type="entry name" value="FAD-dep_OxRdtase"/>
</dbReference>
<feature type="domain" description="Rieske" evidence="5">
    <location>
        <begin position="424"/>
        <end position="499"/>
    </location>
</feature>
<dbReference type="Gene3D" id="2.102.10.10">
    <property type="entry name" value="Rieske [2Fe-2S] iron-sulphur domain"/>
    <property type="match status" value="1"/>
</dbReference>
<evidence type="ECO:0000256" key="2">
    <source>
        <dbReference type="ARBA" id="ARBA00022723"/>
    </source>
</evidence>